<accession>A0AAW1HNH2</accession>
<feature type="domain" description="FHA" evidence="9">
    <location>
        <begin position="25"/>
        <end position="85"/>
    </location>
</feature>
<keyword evidence="5" id="KW-0234">DNA repair</keyword>
<dbReference type="InterPro" id="IPR000253">
    <property type="entry name" value="FHA_dom"/>
</dbReference>
<dbReference type="Proteomes" id="UP001443914">
    <property type="component" value="Unassembled WGS sequence"/>
</dbReference>
<dbReference type="InterPro" id="IPR001357">
    <property type="entry name" value="BRCT_dom"/>
</dbReference>
<keyword evidence="6" id="KW-0539">Nucleus</keyword>
<evidence type="ECO:0000313" key="11">
    <source>
        <dbReference type="Proteomes" id="UP001443914"/>
    </source>
</evidence>
<evidence type="ECO:0000256" key="6">
    <source>
        <dbReference type="ARBA" id="ARBA00023242"/>
    </source>
</evidence>
<dbReference type="PROSITE" id="PS50006">
    <property type="entry name" value="FHA_DOMAIN"/>
    <property type="match status" value="1"/>
</dbReference>
<dbReference type="PANTHER" id="PTHR12162">
    <property type="entry name" value="NIBRIN-RELATED"/>
    <property type="match status" value="1"/>
</dbReference>
<evidence type="ECO:0000256" key="7">
    <source>
        <dbReference type="ARBA" id="ARBA00023306"/>
    </source>
</evidence>
<evidence type="ECO:0000256" key="2">
    <source>
        <dbReference type="ARBA" id="ARBA00004286"/>
    </source>
</evidence>
<dbReference type="CDD" id="cd00027">
    <property type="entry name" value="BRCT"/>
    <property type="match status" value="1"/>
</dbReference>
<dbReference type="FunFam" id="2.60.200.20:FF:000017">
    <property type="entry name" value="Nibrin"/>
    <property type="match status" value="1"/>
</dbReference>
<dbReference type="GO" id="GO:0000724">
    <property type="term" value="P:double-strand break repair via homologous recombination"/>
    <property type="evidence" value="ECO:0007669"/>
    <property type="project" value="TreeGrafter"/>
</dbReference>
<evidence type="ECO:0000313" key="10">
    <source>
        <dbReference type="EMBL" id="KAK9678005.1"/>
    </source>
</evidence>
<dbReference type="EMBL" id="JBDFQZ010000011">
    <property type="protein sequence ID" value="KAK9678005.1"/>
    <property type="molecule type" value="Genomic_DNA"/>
</dbReference>
<dbReference type="GO" id="GO:0003684">
    <property type="term" value="F:damaged DNA binding"/>
    <property type="evidence" value="ECO:0007669"/>
    <property type="project" value="TreeGrafter"/>
</dbReference>
<reference evidence="10 11" key="1">
    <citation type="submission" date="2024-03" db="EMBL/GenBank/DDBJ databases">
        <title>WGS assembly of Saponaria officinalis var. Norfolk2.</title>
        <authorList>
            <person name="Jenkins J."/>
            <person name="Shu S."/>
            <person name="Grimwood J."/>
            <person name="Barry K."/>
            <person name="Goodstein D."/>
            <person name="Schmutz J."/>
            <person name="Leebens-Mack J."/>
            <person name="Osbourn A."/>
        </authorList>
    </citation>
    <scope>NUCLEOTIDE SEQUENCE [LARGE SCALE GENOMIC DNA]</scope>
    <source>
        <strain evidence="11">cv. Norfolk2</strain>
        <strain evidence="10">JIC</strain>
        <tissue evidence="10">Leaf</tissue>
    </source>
</reference>
<dbReference type="EMBL" id="JBDFQZ010000011">
    <property type="protein sequence ID" value="KAK9678006.1"/>
    <property type="molecule type" value="Genomic_DNA"/>
</dbReference>
<evidence type="ECO:0000259" key="9">
    <source>
        <dbReference type="PROSITE" id="PS50006"/>
    </source>
</evidence>
<dbReference type="GO" id="GO:0005694">
    <property type="term" value="C:chromosome"/>
    <property type="evidence" value="ECO:0007669"/>
    <property type="project" value="UniProtKB-SubCell"/>
</dbReference>
<dbReference type="Pfam" id="PF00498">
    <property type="entry name" value="FHA"/>
    <property type="match status" value="1"/>
</dbReference>
<dbReference type="Pfam" id="PF00533">
    <property type="entry name" value="BRCT"/>
    <property type="match status" value="1"/>
</dbReference>
<comment type="caution">
    <text evidence="10">The sequence shown here is derived from an EMBL/GenBank/DDBJ whole genome shotgun (WGS) entry which is preliminary data.</text>
</comment>
<evidence type="ECO:0000256" key="3">
    <source>
        <dbReference type="ARBA" id="ARBA00022454"/>
    </source>
</evidence>
<evidence type="ECO:0000256" key="8">
    <source>
        <dbReference type="ARBA" id="ARBA00044757"/>
    </source>
</evidence>
<dbReference type="Gene3D" id="3.40.50.10190">
    <property type="entry name" value="BRCT domain"/>
    <property type="match status" value="1"/>
</dbReference>
<dbReference type="AlphaFoldDB" id="A0AAW1HNH2"/>
<keyword evidence="7" id="KW-0131">Cell cycle</keyword>
<dbReference type="InterPro" id="IPR008984">
    <property type="entry name" value="SMAD_FHA_dom_sf"/>
</dbReference>
<protein>
    <recommendedName>
        <fullName evidence="9">FHA domain-containing protein</fullName>
    </recommendedName>
</protein>
<evidence type="ECO:0000256" key="1">
    <source>
        <dbReference type="ARBA" id="ARBA00004123"/>
    </source>
</evidence>
<evidence type="ECO:0000256" key="5">
    <source>
        <dbReference type="ARBA" id="ARBA00023204"/>
    </source>
</evidence>
<proteinExistence type="inferred from homology"/>
<dbReference type="InterPro" id="IPR040227">
    <property type="entry name" value="Nibrin-rel"/>
</dbReference>
<dbReference type="CDD" id="cd22667">
    <property type="entry name" value="FHA_NBN"/>
    <property type="match status" value="1"/>
</dbReference>
<comment type="subcellular location">
    <subcellularLocation>
        <location evidence="2">Chromosome</location>
    </subcellularLocation>
    <subcellularLocation>
        <location evidence="1">Nucleus</location>
    </subcellularLocation>
</comment>
<sequence length="558" mass="62419">MVWGLFPADPLSGEDKYYIFAKGSYKVGRKGCDVTISSDKGVSRIHAEIIVDAMESFEPLSSVISSKVRIRDCSKYGTVIGRNSEVKERVHECPGREMYLKDGDLLSFGTGTATYRFSYIPLKFYLCNFTSSQGTTSTQDRVSSIGASVTHEWTTECTHVIVDPFMPVTDGIIDAIFSKKPLVLSTWLEFVATNRICHDIPSYSSYIPTLTLDGASVTVADYRTRENCLRGYIFLLDSANKYRFQDRMLSLLEVSGAKVISVEDFDSNSQDLQEAETNRLVFVNPSVSADNFRHRNTFSKVNEINLISAVISGYLDPSIIVSPSIVISSSCSTGETIVADSDAETEPETESATSKHPTMTNIAAVKECDTTEMRTFKTRMDRPSKTDQTIEIKPHNIKKTNFDKETISHEQKEVYHAKSSATSLGSDKVTHFVESNRALASAKVENMESSNADILYSQNLIVRDMIPQVSRNSYSQDGVINFKRFRKTNTQSGNSFGNLVPFSKHPYTDSDYNKEVIEYVKEEKRRKQMEAMAEDLFNTEKGRRRGVAGSLRGLLGHN</sequence>
<dbReference type="GO" id="GO:0030870">
    <property type="term" value="C:Mre11 complex"/>
    <property type="evidence" value="ECO:0007669"/>
    <property type="project" value="InterPro"/>
</dbReference>
<comment type="similarity">
    <text evidence="8">Belongs to the Nibrin family.</text>
</comment>
<dbReference type="InterPro" id="IPR036420">
    <property type="entry name" value="BRCT_dom_sf"/>
</dbReference>
<name>A0AAW1HNH2_SAPOF</name>
<evidence type="ECO:0000256" key="4">
    <source>
        <dbReference type="ARBA" id="ARBA00022763"/>
    </source>
</evidence>
<dbReference type="PANTHER" id="PTHR12162:SF0">
    <property type="entry name" value="NIBRIN"/>
    <property type="match status" value="1"/>
</dbReference>
<keyword evidence="4" id="KW-0227">DNA damage</keyword>
<dbReference type="SUPFAM" id="SSF52113">
    <property type="entry name" value="BRCT domain"/>
    <property type="match status" value="1"/>
</dbReference>
<dbReference type="EMBL" id="JBDFQZ010000011">
    <property type="protein sequence ID" value="KAK9678007.1"/>
    <property type="molecule type" value="Genomic_DNA"/>
</dbReference>
<dbReference type="Gene3D" id="2.60.200.20">
    <property type="match status" value="1"/>
</dbReference>
<gene>
    <name evidence="10" type="ORF">RND81_11G181300</name>
</gene>
<keyword evidence="11" id="KW-1185">Reference proteome</keyword>
<dbReference type="SUPFAM" id="SSF49879">
    <property type="entry name" value="SMAD/FHA domain"/>
    <property type="match status" value="1"/>
</dbReference>
<organism evidence="10 11">
    <name type="scientific">Saponaria officinalis</name>
    <name type="common">Common soapwort</name>
    <name type="synonym">Lychnis saponaria</name>
    <dbReference type="NCBI Taxonomy" id="3572"/>
    <lineage>
        <taxon>Eukaryota</taxon>
        <taxon>Viridiplantae</taxon>
        <taxon>Streptophyta</taxon>
        <taxon>Embryophyta</taxon>
        <taxon>Tracheophyta</taxon>
        <taxon>Spermatophyta</taxon>
        <taxon>Magnoliopsida</taxon>
        <taxon>eudicotyledons</taxon>
        <taxon>Gunneridae</taxon>
        <taxon>Pentapetalae</taxon>
        <taxon>Caryophyllales</taxon>
        <taxon>Caryophyllaceae</taxon>
        <taxon>Caryophylleae</taxon>
        <taxon>Saponaria</taxon>
    </lineage>
</organism>
<dbReference type="GO" id="GO:0007095">
    <property type="term" value="P:mitotic G2 DNA damage checkpoint signaling"/>
    <property type="evidence" value="ECO:0007669"/>
    <property type="project" value="InterPro"/>
</dbReference>
<keyword evidence="3" id="KW-0158">Chromosome</keyword>